<dbReference type="RefSeq" id="WP_091555220.1">
    <property type="nucleotide sequence ID" value="NZ_BNAC01000003.1"/>
</dbReference>
<dbReference type="STRING" id="1225127.SAMN05661030_1035"/>
<accession>A0A1I1JDS2</accession>
<sequence>MTIQVPPAELYGLAAALHGCGDTAAEVPARLPDAAVGGPLQPALVVFTQAVAVAGGHLVGELHWLGSTVGAVADDWAGLDGSLLAPRGSVAAR</sequence>
<name>A0A1I1JDS2_9ACTN</name>
<dbReference type="OrthoDB" id="5192751at2"/>
<keyword evidence="2" id="KW-1185">Reference proteome</keyword>
<proteinExistence type="predicted"/>
<dbReference type="Proteomes" id="UP000199022">
    <property type="component" value="Unassembled WGS sequence"/>
</dbReference>
<protein>
    <submittedName>
        <fullName evidence="1">Uncharacterized protein</fullName>
    </submittedName>
</protein>
<organism evidence="1 2">
    <name type="scientific">Klenkia taihuensis</name>
    <dbReference type="NCBI Taxonomy" id="1225127"/>
    <lineage>
        <taxon>Bacteria</taxon>
        <taxon>Bacillati</taxon>
        <taxon>Actinomycetota</taxon>
        <taxon>Actinomycetes</taxon>
        <taxon>Geodermatophilales</taxon>
        <taxon>Geodermatophilaceae</taxon>
        <taxon>Klenkia</taxon>
    </lineage>
</organism>
<reference evidence="2" key="1">
    <citation type="submission" date="2016-10" db="EMBL/GenBank/DDBJ databases">
        <authorList>
            <person name="Varghese N."/>
            <person name="Submissions S."/>
        </authorList>
    </citation>
    <scope>NUCLEOTIDE SEQUENCE [LARGE SCALE GENOMIC DNA]</scope>
    <source>
        <strain evidence="2">DSM 45962</strain>
    </source>
</reference>
<dbReference type="EMBL" id="FOMD01000001">
    <property type="protein sequence ID" value="SFC46707.1"/>
    <property type="molecule type" value="Genomic_DNA"/>
</dbReference>
<evidence type="ECO:0000313" key="2">
    <source>
        <dbReference type="Proteomes" id="UP000199022"/>
    </source>
</evidence>
<dbReference type="AlphaFoldDB" id="A0A1I1JDS2"/>
<gene>
    <name evidence="1" type="ORF">SAMN05661030_1035</name>
</gene>
<evidence type="ECO:0000313" key="1">
    <source>
        <dbReference type="EMBL" id="SFC46707.1"/>
    </source>
</evidence>